<protein>
    <recommendedName>
        <fullName evidence="3">Peptidase C14 caspase domain-containing protein</fullName>
    </recommendedName>
</protein>
<keyword evidence="5" id="KW-1185">Reference proteome</keyword>
<name>A0AAD3SMQ6_NEPGR</name>
<evidence type="ECO:0000256" key="1">
    <source>
        <dbReference type="ARBA" id="ARBA00009005"/>
    </source>
</evidence>
<dbReference type="InterPro" id="IPR011600">
    <property type="entry name" value="Pept_C14_caspase"/>
</dbReference>
<dbReference type="SUPFAM" id="SSF52129">
    <property type="entry name" value="Caspase-like"/>
    <property type="match status" value="1"/>
</dbReference>
<feature type="domain" description="Peptidase C14 caspase" evidence="3">
    <location>
        <begin position="118"/>
        <end position="313"/>
    </location>
</feature>
<dbReference type="InterPro" id="IPR050452">
    <property type="entry name" value="Metacaspase"/>
</dbReference>
<feature type="compositionally biased region" description="Polar residues" evidence="2">
    <location>
        <begin position="103"/>
        <end position="114"/>
    </location>
</feature>
<proteinExistence type="inferred from homology"/>
<dbReference type="InterPro" id="IPR029030">
    <property type="entry name" value="Caspase-like_dom_sf"/>
</dbReference>
<dbReference type="Proteomes" id="UP001279734">
    <property type="component" value="Unassembled WGS sequence"/>
</dbReference>
<feature type="region of interest" description="Disordered" evidence="2">
    <location>
        <begin position="93"/>
        <end position="116"/>
    </location>
</feature>
<feature type="region of interest" description="Disordered" evidence="2">
    <location>
        <begin position="58"/>
        <end position="77"/>
    </location>
</feature>
<dbReference type="GO" id="GO:0004197">
    <property type="term" value="F:cysteine-type endopeptidase activity"/>
    <property type="evidence" value="ECO:0007669"/>
    <property type="project" value="InterPro"/>
</dbReference>
<gene>
    <name evidence="4" type="ORF">Nepgr_015390</name>
</gene>
<evidence type="ECO:0000313" key="5">
    <source>
        <dbReference type="Proteomes" id="UP001279734"/>
    </source>
</evidence>
<dbReference type="EMBL" id="BSYO01000013">
    <property type="protein sequence ID" value="GMH13549.1"/>
    <property type="molecule type" value="Genomic_DNA"/>
</dbReference>
<dbReference type="AlphaFoldDB" id="A0AAD3SMQ6"/>
<comment type="similarity">
    <text evidence="1">Belongs to the peptidase C14B family.</text>
</comment>
<dbReference type="Pfam" id="PF00656">
    <property type="entry name" value="Peptidase_C14"/>
    <property type="match status" value="1"/>
</dbReference>
<sequence>MHVNQPKGMGDKVIICSKCGLPVCTNQPRRINCSTCHADIDIQMSQIENYYSAHLTTNGLPQKQRDSPQPQRQQWSVSPWSMLSPQYMQMSLGSRNPKEALPNNETSTLSSPRRQNGRKRALIIGVSYQNQKHKLEGTTVDAYMMKTFLESKYDFPPSNIRILVEDRADQPERIPTKENIQKGLKWLVEGCKAGDSLVFFFSGHGLRQVDEADDEIDGYDEALCPVDFCTNGIILDNDINDMIVKPLRKGVTLHAIIDASHSGTVLDLERVYSHTKQRWVDNSPPSGVRKCTSGGLAICFSACHDDQLAAETTLLSTVHDIIARASAARCLSTRLLDKLSQREFLQIPLLSSSEDFDVHSKIVTL</sequence>
<reference evidence="4" key="1">
    <citation type="submission" date="2023-05" db="EMBL/GenBank/DDBJ databases">
        <title>Nepenthes gracilis genome sequencing.</title>
        <authorList>
            <person name="Fukushima K."/>
        </authorList>
    </citation>
    <scope>NUCLEOTIDE SEQUENCE</scope>
    <source>
        <strain evidence="4">SING2019-196</strain>
    </source>
</reference>
<dbReference type="Gene3D" id="3.40.50.12660">
    <property type="match status" value="1"/>
</dbReference>
<dbReference type="PANTHER" id="PTHR48104">
    <property type="entry name" value="METACASPASE-4"/>
    <property type="match status" value="1"/>
</dbReference>
<organism evidence="4 5">
    <name type="scientific">Nepenthes gracilis</name>
    <name type="common">Slender pitcher plant</name>
    <dbReference type="NCBI Taxonomy" id="150966"/>
    <lineage>
        <taxon>Eukaryota</taxon>
        <taxon>Viridiplantae</taxon>
        <taxon>Streptophyta</taxon>
        <taxon>Embryophyta</taxon>
        <taxon>Tracheophyta</taxon>
        <taxon>Spermatophyta</taxon>
        <taxon>Magnoliopsida</taxon>
        <taxon>eudicotyledons</taxon>
        <taxon>Gunneridae</taxon>
        <taxon>Pentapetalae</taxon>
        <taxon>Caryophyllales</taxon>
        <taxon>Nepenthaceae</taxon>
        <taxon>Nepenthes</taxon>
    </lineage>
</organism>
<evidence type="ECO:0000313" key="4">
    <source>
        <dbReference type="EMBL" id="GMH13549.1"/>
    </source>
</evidence>
<dbReference type="GO" id="GO:0005737">
    <property type="term" value="C:cytoplasm"/>
    <property type="evidence" value="ECO:0007669"/>
    <property type="project" value="TreeGrafter"/>
</dbReference>
<comment type="caution">
    <text evidence="4">The sequence shown here is derived from an EMBL/GenBank/DDBJ whole genome shotgun (WGS) entry which is preliminary data.</text>
</comment>
<evidence type="ECO:0000259" key="3">
    <source>
        <dbReference type="Pfam" id="PF00656"/>
    </source>
</evidence>
<dbReference type="GO" id="GO:0006508">
    <property type="term" value="P:proteolysis"/>
    <property type="evidence" value="ECO:0007669"/>
    <property type="project" value="InterPro"/>
</dbReference>
<evidence type="ECO:0000256" key="2">
    <source>
        <dbReference type="SAM" id="MobiDB-lite"/>
    </source>
</evidence>
<dbReference type="PANTHER" id="PTHR48104:SF2">
    <property type="entry name" value="METACASPASE-1-LIKE ISOFORM X1"/>
    <property type="match status" value="1"/>
</dbReference>
<accession>A0AAD3SMQ6</accession>